<dbReference type="STRING" id="282199.GCA_001049735_02128"/>
<feature type="chain" id="PRO_5006712169" evidence="1">
    <location>
        <begin position="20"/>
        <end position="103"/>
    </location>
</feature>
<evidence type="ECO:0000313" key="3">
    <source>
        <dbReference type="Proteomes" id="UP000048949"/>
    </source>
</evidence>
<proteinExistence type="predicted"/>
<feature type="signal peptide" evidence="1">
    <location>
        <begin position="1"/>
        <end position="19"/>
    </location>
</feature>
<dbReference type="AlphaFoldDB" id="A0A0U1NMZ8"/>
<sequence length="103" mass="11491">MKHLLLITALTATLPVGMAAPVVAKPIQNACLQSAREAVSYQLCGCIQSAADITLTRRDQRQAAKFFDDPQRAQDVRQSDRGTHESFWQKYKRFGETAEAYCS</sequence>
<dbReference type="RefSeq" id="WP_074842122.1">
    <property type="nucleotide sequence ID" value="NZ_CAXIAP010000006.1"/>
</dbReference>
<keyword evidence="1" id="KW-0732">Signal</keyword>
<name>A0A0U1NMZ8_9RHOB</name>
<keyword evidence="3" id="KW-1185">Reference proteome</keyword>
<reference evidence="2 3" key="1">
    <citation type="submission" date="2015-04" db="EMBL/GenBank/DDBJ databases">
        <authorList>
            <person name="Syromyatnikov M.Y."/>
            <person name="Popov V.N."/>
        </authorList>
    </citation>
    <scope>NUCLEOTIDE SEQUENCE [LARGE SCALE GENOMIC DNA]</scope>
    <source>
        <strain evidence="2 3">CECT 5292</strain>
    </source>
</reference>
<dbReference type="Proteomes" id="UP000048949">
    <property type="component" value="Unassembled WGS sequence"/>
</dbReference>
<dbReference type="EMBL" id="CVQV01000011">
    <property type="protein sequence ID" value="CRK76072.1"/>
    <property type="molecule type" value="Genomic_DNA"/>
</dbReference>
<evidence type="ECO:0000313" key="2">
    <source>
        <dbReference type="EMBL" id="CRK76072.1"/>
    </source>
</evidence>
<organism evidence="2 3">
    <name type="scientific">Nereida ignava</name>
    <dbReference type="NCBI Taxonomy" id="282199"/>
    <lineage>
        <taxon>Bacteria</taxon>
        <taxon>Pseudomonadati</taxon>
        <taxon>Pseudomonadota</taxon>
        <taxon>Alphaproteobacteria</taxon>
        <taxon>Rhodobacterales</taxon>
        <taxon>Roseobacteraceae</taxon>
        <taxon>Nereida</taxon>
    </lineage>
</organism>
<evidence type="ECO:0000256" key="1">
    <source>
        <dbReference type="SAM" id="SignalP"/>
    </source>
</evidence>
<gene>
    <name evidence="2" type="ORF">NIG5292_02129</name>
</gene>
<protein>
    <submittedName>
        <fullName evidence="2">Uncharacterized protein</fullName>
    </submittedName>
</protein>
<accession>A0A0U1NMZ8</accession>